<dbReference type="PANTHER" id="PTHR40050">
    <property type="entry name" value="INNER SPORE COAT PROTEIN H"/>
    <property type="match status" value="1"/>
</dbReference>
<dbReference type="AlphaFoldDB" id="A0A4R0NFS0"/>
<dbReference type="OrthoDB" id="9803752at2"/>
<gene>
    <name evidence="1" type="ORF">EZ437_19655</name>
</gene>
<evidence type="ECO:0000313" key="1">
    <source>
        <dbReference type="EMBL" id="TCC98062.1"/>
    </source>
</evidence>
<proteinExistence type="predicted"/>
<organism evidence="1 2">
    <name type="scientific">Pedobacter psychroterrae</name>
    <dbReference type="NCBI Taxonomy" id="2530453"/>
    <lineage>
        <taxon>Bacteria</taxon>
        <taxon>Pseudomonadati</taxon>
        <taxon>Bacteroidota</taxon>
        <taxon>Sphingobacteriia</taxon>
        <taxon>Sphingobacteriales</taxon>
        <taxon>Sphingobacteriaceae</taxon>
        <taxon>Pedobacter</taxon>
    </lineage>
</organism>
<comment type="caution">
    <text evidence="1">The sequence shown here is derived from an EMBL/GenBank/DDBJ whole genome shotgun (WGS) entry which is preliminary data.</text>
</comment>
<dbReference type="Proteomes" id="UP000293347">
    <property type="component" value="Unassembled WGS sequence"/>
</dbReference>
<dbReference type="PANTHER" id="PTHR40050:SF1">
    <property type="entry name" value="INNER SPORE COAT PROTEIN H"/>
    <property type="match status" value="1"/>
</dbReference>
<dbReference type="PROSITE" id="PS51257">
    <property type="entry name" value="PROKAR_LIPOPROTEIN"/>
    <property type="match status" value="1"/>
</dbReference>
<dbReference type="EMBL" id="SJSL01000008">
    <property type="protein sequence ID" value="TCC98062.1"/>
    <property type="molecule type" value="Genomic_DNA"/>
</dbReference>
<name>A0A4R0NFS0_9SPHI</name>
<keyword evidence="2" id="KW-1185">Reference proteome</keyword>
<dbReference type="RefSeq" id="WP_131597779.1">
    <property type="nucleotide sequence ID" value="NZ_SJSL01000008.1"/>
</dbReference>
<dbReference type="InterPro" id="IPR014867">
    <property type="entry name" value="Spore_coat_CotH_CotH2/3/7"/>
</dbReference>
<dbReference type="Gene3D" id="2.60.40.2340">
    <property type="match status" value="1"/>
</dbReference>
<reference evidence="1 2" key="1">
    <citation type="submission" date="2019-02" db="EMBL/GenBank/DDBJ databases">
        <title>Pedobacter sp. RP-1-14 sp. nov., isolated from Arctic soil.</title>
        <authorList>
            <person name="Dahal R.H."/>
        </authorList>
    </citation>
    <scope>NUCLEOTIDE SEQUENCE [LARGE SCALE GENOMIC DNA]</scope>
    <source>
        <strain evidence="1 2">RP-1-14</strain>
    </source>
</reference>
<dbReference type="Pfam" id="PF08757">
    <property type="entry name" value="CotH"/>
    <property type="match status" value="1"/>
</dbReference>
<sequence>MNKKLNLNFLLYPILIFVLLTGACKKEPKDLQEPEPVLLSDKVIKSFIFKAAKNPVLVNDVIAEIKGDTIYAPAFSGTNISQLVPEFTFDGVKVSVNETAQTSNETANDFTKLVAYTVVAEDNSKKVYTVKFTDNGIAALYINTTNNAAINSKDIYVTGTIKIVGNFKDVLFDGKTEIKGRGNSTWGMPKKPYRIKLDKKFGILGMSENKNWVLLANYADKTLMRNELAFMLSRNSGLTFTPDSRFVEVFLNGNYQGSYLLTEQIKEGKDVVDVERDGGYLLEQDGFAGSEPVHFYTKKNMPVTVKYPDEEEITPLQKEYISSHFQKLEDALFAANFTDPLNGYRKYFDVDSYINYYIVNEVMGNPDMFWSTYMYKKPNDDKIYTGPVWDFDIAINNDDRLGNQVNGLMLTAAHEPKAWIRRMMEDQSFRQKIRLRWNELKAKILTLPASVDLLSKKLAVSQTRNFTKWSILNTKVYREFQIAGSYNAEVAYLKNYLTNHISWLDAKFNGSEYQ</sequence>
<dbReference type="SUPFAM" id="SSF110296">
    <property type="entry name" value="Oligoxyloglucan reducing end-specific cellobiohydrolase"/>
    <property type="match status" value="1"/>
</dbReference>
<accession>A0A4R0NFS0</accession>
<evidence type="ECO:0008006" key="3">
    <source>
        <dbReference type="Google" id="ProtNLM"/>
    </source>
</evidence>
<protein>
    <recommendedName>
        <fullName evidence="3">CotH protein</fullName>
    </recommendedName>
</protein>
<evidence type="ECO:0000313" key="2">
    <source>
        <dbReference type="Proteomes" id="UP000293347"/>
    </source>
</evidence>